<sequence length="146" mass="16315">MLAALLILIMAATACKKPAGFEYRGINNVKLENMSMDRSTVLLNMVYYNPNSFGVNLKHVECDVFVDTGYIGKYVLDTMMHIDRKAEFTIPTRMDVDMRSLLKGGMSALFGNDVQITVKGKTRVGKGGIFVNVPFDFTGKYKIPLF</sequence>
<evidence type="ECO:0000313" key="2">
    <source>
        <dbReference type="EMBL" id="GGH71921.1"/>
    </source>
</evidence>
<dbReference type="Pfam" id="PF03168">
    <property type="entry name" value="LEA_2"/>
    <property type="match status" value="1"/>
</dbReference>
<dbReference type="AlphaFoldDB" id="A0A917J032"/>
<dbReference type="Gene3D" id="2.60.40.1820">
    <property type="match status" value="1"/>
</dbReference>
<feature type="domain" description="Late embryogenesis abundant protein LEA-2 subgroup" evidence="1">
    <location>
        <begin position="48"/>
        <end position="136"/>
    </location>
</feature>
<name>A0A917J032_9BACT</name>
<gene>
    <name evidence="2" type="ORF">GCM10011379_31790</name>
</gene>
<evidence type="ECO:0000259" key="1">
    <source>
        <dbReference type="Pfam" id="PF03168"/>
    </source>
</evidence>
<dbReference type="SUPFAM" id="SSF117070">
    <property type="entry name" value="LEA14-like"/>
    <property type="match status" value="1"/>
</dbReference>
<dbReference type="EMBL" id="BMIB01000003">
    <property type="protein sequence ID" value="GGH71921.1"/>
    <property type="molecule type" value="Genomic_DNA"/>
</dbReference>
<reference evidence="2" key="1">
    <citation type="journal article" date="2014" name="Int. J. Syst. Evol. Microbiol.">
        <title>Complete genome sequence of Corynebacterium casei LMG S-19264T (=DSM 44701T), isolated from a smear-ripened cheese.</title>
        <authorList>
            <consortium name="US DOE Joint Genome Institute (JGI-PGF)"/>
            <person name="Walter F."/>
            <person name="Albersmeier A."/>
            <person name="Kalinowski J."/>
            <person name="Ruckert C."/>
        </authorList>
    </citation>
    <scope>NUCLEOTIDE SEQUENCE</scope>
    <source>
        <strain evidence="2">CGMCC 1.15290</strain>
    </source>
</reference>
<keyword evidence="3" id="KW-1185">Reference proteome</keyword>
<dbReference type="InterPro" id="IPR004864">
    <property type="entry name" value="LEA_2"/>
</dbReference>
<comment type="caution">
    <text evidence="2">The sequence shown here is derived from an EMBL/GenBank/DDBJ whole genome shotgun (WGS) entry which is preliminary data.</text>
</comment>
<accession>A0A917J032</accession>
<reference evidence="2" key="2">
    <citation type="submission" date="2020-09" db="EMBL/GenBank/DDBJ databases">
        <authorList>
            <person name="Sun Q."/>
            <person name="Zhou Y."/>
        </authorList>
    </citation>
    <scope>NUCLEOTIDE SEQUENCE</scope>
    <source>
        <strain evidence="2">CGMCC 1.15290</strain>
    </source>
</reference>
<protein>
    <recommendedName>
        <fullName evidence="1">Late embryogenesis abundant protein LEA-2 subgroup domain-containing protein</fullName>
    </recommendedName>
</protein>
<evidence type="ECO:0000313" key="3">
    <source>
        <dbReference type="Proteomes" id="UP000627292"/>
    </source>
</evidence>
<organism evidence="2 3">
    <name type="scientific">Filimonas zeae</name>
    <dbReference type="NCBI Taxonomy" id="1737353"/>
    <lineage>
        <taxon>Bacteria</taxon>
        <taxon>Pseudomonadati</taxon>
        <taxon>Bacteroidota</taxon>
        <taxon>Chitinophagia</taxon>
        <taxon>Chitinophagales</taxon>
        <taxon>Chitinophagaceae</taxon>
        <taxon>Filimonas</taxon>
    </lineage>
</organism>
<proteinExistence type="predicted"/>
<dbReference type="Proteomes" id="UP000627292">
    <property type="component" value="Unassembled WGS sequence"/>
</dbReference>